<organism evidence="5">
    <name type="scientific">marine metagenome</name>
    <dbReference type="NCBI Taxonomy" id="408172"/>
    <lineage>
        <taxon>unclassified sequences</taxon>
        <taxon>metagenomes</taxon>
        <taxon>ecological metagenomes</taxon>
    </lineage>
</organism>
<proteinExistence type="predicted"/>
<evidence type="ECO:0000256" key="1">
    <source>
        <dbReference type="ARBA" id="ARBA00022598"/>
    </source>
</evidence>
<dbReference type="GO" id="GO:0004467">
    <property type="term" value="F:long-chain fatty acid-CoA ligase activity"/>
    <property type="evidence" value="ECO:0007669"/>
    <property type="project" value="TreeGrafter"/>
</dbReference>
<reference evidence="5" key="1">
    <citation type="submission" date="2018-05" db="EMBL/GenBank/DDBJ databases">
        <authorList>
            <person name="Lanie J.A."/>
            <person name="Ng W.-L."/>
            <person name="Kazmierczak K.M."/>
            <person name="Andrzejewski T.M."/>
            <person name="Davidsen T.M."/>
            <person name="Wayne K.J."/>
            <person name="Tettelin H."/>
            <person name="Glass J.I."/>
            <person name="Rusch D."/>
            <person name="Podicherti R."/>
            <person name="Tsui H.-C.T."/>
            <person name="Winkler M.E."/>
        </authorList>
    </citation>
    <scope>NUCLEOTIDE SEQUENCE</scope>
</reference>
<dbReference type="PANTHER" id="PTHR43272:SF32">
    <property type="entry name" value="AMP-DEPENDENT SYNTHETASE_LIGASE DOMAIN-CONTAINING PROTEIN"/>
    <property type="match status" value="1"/>
</dbReference>
<dbReference type="AlphaFoldDB" id="A0A381SYK2"/>
<dbReference type="InterPro" id="IPR000873">
    <property type="entry name" value="AMP-dep_synth/lig_dom"/>
</dbReference>
<keyword evidence="1" id="KW-0436">Ligase</keyword>
<evidence type="ECO:0000256" key="3">
    <source>
        <dbReference type="ARBA" id="ARBA00023098"/>
    </source>
</evidence>
<evidence type="ECO:0000313" key="5">
    <source>
        <dbReference type="EMBL" id="SVA07477.1"/>
    </source>
</evidence>
<dbReference type="EMBL" id="UINC01003571">
    <property type="protein sequence ID" value="SVA07477.1"/>
    <property type="molecule type" value="Genomic_DNA"/>
</dbReference>
<evidence type="ECO:0000256" key="2">
    <source>
        <dbReference type="ARBA" id="ARBA00022832"/>
    </source>
</evidence>
<dbReference type="PROSITE" id="PS00455">
    <property type="entry name" value="AMP_BINDING"/>
    <property type="match status" value="1"/>
</dbReference>
<dbReference type="InterPro" id="IPR020845">
    <property type="entry name" value="AMP-binding_CS"/>
</dbReference>
<dbReference type="Pfam" id="PF00501">
    <property type="entry name" value="AMP-binding"/>
    <property type="match status" value="1"/>
</dbReference>
<evidence type="ECO:0000259" key="4">
    <source>
        <dbReference type="Pfam" id="PF00501"/>
    </source>
</evidence>
<sequence>MNTSKYLIQNVEKYGNSAALSIKDSDGQWQTDTWNDFYHAVLDISKSLIACGVGINEKISIYSYNRREWYACYAATQFINSVAVGIYHTCSSNEVEWVVSNSDSKIVFVGNNPNDNGETEKMPNHRLMHVIDKLDNVELVVIMDGVEKLDHEKIITWDEFIAKGSTVDESEINARNDSIQPDDTSSLIYTSGTTGNPKGVELSHKNWTFELDSVLTIMKFNQGELYVSWLPLAHVFGQLVDNHYWIRRALHMHIVDSPLNTVDYAKEVHPHLFISVPRIYEKIYSNLKAAIDSKLILKIGLKIPGLSSVFKGKLKAAVGFGDLRFAVSGAAPINPDILKLFQFLEIPLFEGYGMTENTAGATLNYGGNNKIGSVGKAFPDTEVKIGNDGEILLRGDHVMKGYYNNDQATADTIIDGWLHTGDVGAIDSEGFLSITGRKKEIYVSSAGKNIAPLVIEETMKSIPVISQCFLVGDARKFCSALFTLDVGAILRDKIGLDPNEIPKDPLGQLAMLKENGHELSDFTESDDLKSEVHSQVDDLNGQFSNPEQVKKFLILPRDFTIDDGELTPTLKIRRKQINENWSDLIESMYTE</sequence>
<dbReference type="GO" id="GO:0016020">
    <property type="term" value="C:membrane"/>
    <property type="evidence" value="ECO:0007669"/>
    <property type="project" value="TreeGrafter"/>
</dbReference>
<gene>
    <name evidence="5" type="ORF">METZ01_LOCUS60331</name>
</gene>
<name>A0A381SYK2_9ZZZZ</name>
<feature type="domain" description="AMP-dependent synthetase/ligase" evidence="4">
    <location>
        <begin position="9"/>
        <end position="403"/>
    </location>
</feature>
<keyword evidence="3" id="KW-0443">Lipid metabolism</keyword>
<dbReference type="PANTHER" id="PTHR43272">
    <property type="entry name" value="LONG-CHAIN-FATTY-ACID--COA LIGASE"/>
    <property type="match status" value="1"/>
</dbReference>
<dbReference type="SUPFAM" id="SSF56801">
    <property type="entry name" value="Acetyl-CoA synthetase-like"/>
    <property type="match status" value="1"/>
</dbReference>
<dbReference type="Gene3D" id="3.40.50.12780">
    <property type="entry name" value="N-terminal domain of ligase-like"/>
    <property type="match status" value="1"/>
</dbReference>
<protein>
    <recommendedName>
        <fullName evidence="4">AMP-dependent synthetase/ligase domain-containing protein</fullName>
    </recommendedName>
</protein>
<accession>A0A381SYK2</accession>
<keyword evidence="2" id="KW-0276">Fatty acid metabolism</keyword>
<dbReference type="CDD" id="cd05907">
    <property type="entry name" value="VL_LC_FACS_like"/>
    <property type="match status" value="1"/>
</dbReference>
<dbReference type="InterPro" id="IPR042099">
    <property type="entry name" value="ANL_N_sf"/>
</dbReference>
<dbReference type="GO" id="GO:0005783">
    <property type="term" value="C:endoplasmic reticulum"/>
    <property type="evidence" value="ECO:0007669"/>
    <property type="project" value="TreeGrafter"/>
</dbReference>